<dbReference type="Pfam" id="PF03462">
    <property type="entry name" value="PCRF"/>
    <property type="match status" value="1"/>
</dbReference>
<reference evidence="5" key="1">
    <citation type="submission" date="2015-04" db="UniProtKB">
        <authorList>
            <consortium name="EnsemblPlants"/>
        </authorList>
    </citation>
    <scope>IDENTIFICATION</scope>
    <source>
        <strain evidence="5">SL10</strain>
    </source>
</reference>
<dbReference type="Proteomes" id="UP000006591">
    <property type="component" value="Chromosome 5"/>
</dbReference>
<organism evidence="5">
    <name type="scientific">Oryza nivara</name>
    <name type="common">Indian wild rice</name>
    <name type="synonym">Oryza sativa f. spontanea</name>
    <dbReference type="NCBI Taxonomy" id="4536"/>
    <lineage>
        <taxon>Eukaryota</taxon>
        <taxon>Viridiplantae</taxon>
        <taxon>Streptophyta</taxon>
        <taxon>Embryophyta</taxon>
        <taxon>Tracheophyta</taxon>
        <taxon>Spermatophyta</taxon>
        <taxon>Magnoliopsida</taxon>
        <taxon>Liliopsida</taxon>
        <taxon>Poales</taxon>
        <taxon>Poaceae</taxon>
        <taxon>BOP clade</taxon>
        <taxon>Oryzoideae</taxon>
        <taxon>Oryzeae</taxon>
        <taxon>Oryzinae</taxon>
        <taxon>Oryza</taxon>
    </lineage>
</organism>
<evidence type="ECO:0000259" key="4">
    <source>
        <dbReference type="PROSITE" id="PS00745"/>
    </source>
</evidence>
<accession>A0A0E0HBU9</accession>
<dbReference type="AlphaFoldDB" id="A0A0E0HBU9"/>
<dbReference type="Gene3D" id="6.10.140.1950">
    <property type="match status" value="1"/>
</dbReference>
<evidence type="ECO:0000313" key="5">
    <source>
        <dbReference type="EnsemblPlants" id="ONIVA05G10040.1"/>
    </source>
</evidence>
<reference evidence="5" key="2">
    <citation type="submission" date="2018-04" db="EMBL/GenBank/DDBJ databases">
        <title>OnivRS2 (Oryza nivara Reference Sequence Version 2).</title>
        <authorList>
            <person name="Zhang J."/>
            <person name="Kudrna D."/>
            <person name="Lee S."/>
            <person name="Talag J."/>
            <person name="Rajasekar S."/>
            <person name="Welchert J."/>
            <person name="Hsing Y.-I."/>
            <person name="Wing R.A."/>
        </authorList>
    </citation>
    <scope>NUCLEOTIDE SEQUENCE [LARGE SCALE GENOMIC DNA]</scope>
    <source>
        <strain evidence="5">SL10</strain>
    </source>
</reference>
<dbReference type="Gene3D" id="3.30.70.1660">
    <property type="match status" value="1"/>
</dbReference>
<name>A0A0E0HBU9_ORYNI</name>
<dbReference type="Gene3D" id="3.30.160.20">
    <property type="match status" value="1"/>
</dbReference>
<evidence type="ECO:0000313" key="6">
    <source>
        <dbReference type="Proteomes" id="UP000006591"/>
    </source>
</evidence>
<dbReference type="Pfam" id="PF00472">
    <property type="entry name" value="RF-1"/>
    <property type="match status" value="1"/>
</dbReference>
<dbReference type="InterPro" id="IPR000352">
    <property type="entry name" value="Pep_chain_release_fac_I"/>
</dbReference>
<dbReference type="PANTHER" id="PTHR43804:SF7">
    <property type="entry name" value="LD18447P"/>
    <property type="match status" value="1"/>
</dbReference>
<dbReference type="NCBIfam" id="NF001859">
    <property type="entry name" value="PRK00591.1"/>
    <property type="match status" value="1"/>
</dbReference>
<evidence type="ECO:0000256" key="3">
    <source>
        <dbReference type="ARBA" id="ARBA00022917"/>
    </source>
</evidence>
<evidence type="ECO:0000256" key="1">
    <source>
        <dbReference type="ARBA" id="ARBA00010835"/>
    </source>
</evidence>
<dbReference type="GO" id="GO:0005737">
    <property type="term" value="C:cytoplasm"/>
    <property type="evidence" value="ECO:0007669"/>
    <property type="project" value="UniProtKB-ARBA"/>
</dbReference>
<protein>
    <recommendedName>
        <fullName evidence="4">Prokaryotic-type class I peptide chain release factors domain-containing protein</fullName>
    </recommendedName>
</protein>
<dbReference type="PANTHER" id="PTHR43804">
    <property type="entry name" value="LD18447P"/>
    <property type="match status" value="1"/>
</dbReference>
<dbReference type="FunFam" id="3.30.160.20:FF:000004">
    <property type="entry name" value="Peptide chain release factor 1"/>
    <property type="match status" value="1"/>
</dbReference>
<dbReference type="InterPro" id="IPR045853">
    <property type="entry name" value="Pep_chain_release_fac_I_sf"/>
</dbReference>
<dbReference type="NCBIfam" id="TIGR00019">
    <property type="entry name" value="prfA"/>
    <property type="match status" value="1"/>
</dbReference>
<comment type="similarity">
    <text evidence="1">Belongs to the prokaryotic/mitochondrial release factor family.</text>
</comment>
<feature type="domain" description="Prokaryotic-type class I peptide chain release factors" evidence="4">
    <location>
        <begin position="270"/>
        <end position="286"/>
    </location>
</feature>
<dbReference type="FunFam" id="3.30.70.1660:FF:000002">
    <property type="entry name" value="Peptide chain release factor 1"/>
    <property type="match status" value="1"/>
</dbReference>
<keyword evidence="2" id="KW-0488">Methylation</keyword>
<dbReference type="SMART" id="SM00937">
    <property type="entry name" value="PCRF"/>
    <property type="match status" value="1"/>
</dbReference>
<dbReference type="PROSITE" id="PS00745">
    <property type="entry name" value="RF_PROK_I"/>
    <property type="match status" value="1"/>
</dbReference>
<keyword evidence="6" id="KW-1185">Reference proteome</keyword>
<dbReference type="GO" id="GO:0016149">
    <property type="term" value="F:translation release factor activity, codon specific"/>
    <property type="evidence" value="ECO:0007669"/>
    <property type="project" value="InterPro"/>
</dbReference>
<evidence type="ECO:0000256" key="2">
    <source>
        <dbReference type="ARBA" id="ARBA00022481"/>
    </source>
</evidence>
<dbReference type="HAMAP" id="MF_00093">
    <property type="entry name" value="Rel_fac_1"/>
    <property type="match status" value="1"/>
</dbReference>
<dbReference type="InterPro" id="IPR004373">
    <property type="entry name" value="RF-1"/>
</dbReference>
<proteinExistence type="inferred from homology"/>
<dbReference type="EnsemblPlants" id="ONIVA05G10040.1">
    <property type="protein sequence ID" value="ONIVA05G10040.1"/>
    <property type="gene ID" value="ONIVA05G10040"/>
</dbReference>
<dbReference type="InterPro" id="IPR050057">
    <property type="entry name" value="Prokaryotic/Mito_RF"/>
</dbReference>
<dbReference type="Gramene" id="ONIVA05G10040.1">
    <property type="protein sequence ID" value="ONIVA05G10040.1"/>
    <property type="gene ID" value="ONIVA05G10040"/>
</dbReference>
<dbReference type="InterPro" id="IPR005139">
    <property type="entry name" value="PCRF"/>
</dbReference>
<dbReference type="SUPFAM" id="SSF75620">
    <property type="entry name" value="Release factor"/>
    <property type="match status" value="1"/>
</dbReference>
<keyword evidence="3" id="KW-0648">Protein biosynthesis</keyword>
<sequence>MVRCFCHFPHAVSTSPPIGWKCPSPRLYSTNEMNQQLPANLVGVMEQRMKLIEQRSAYLQEQINQPDASPEEYSRANKELHKLESTMDMIEELRSKQEEIEGLKSLMTNSVEEKDFREMAAQELLQALEEEKQLQHKLFRSLLPKDEADERDCILEVRAGTGGEEASLFAMDIFKMYEKYSQKNGWKFDAIDIMESALKGYKEASGTISGPGAYGKLKFESGIHRVQRVPVTEKSGRVHTSAVSVAILPQADEVVDVQLRNEDLRIDTYRSGGSGGQSVNTTDSAVRITHVPTGTVVAIQDERSQHQNKAKALKVLRARLYEIERHRLHMDRSKLRSEQIGSGDRSERIRTYNFPQGRVTDHRVGITHHSIEDVMEGESLDIFIDALLLRYEMDAIASFAS</sequence>